<keyword evidence="2" id="KW-0378">Hydrolase</keyword>
<dbReference type="InterPro" id="IPR029058">
    <property type="entry name" value="AB_hydrolase_fold"/>
</dbReference>
<name>A0A7G1NUD5_9ACTN</name>
<reference evidence="3 4" key="1">
    <citation type="journal article" date="2014" name="Int. J. Syst. Evol. Microbiol.">
        <title>Complete genome sequence of Corynebacterium casei LMG S-19264T (=DSM 44701T), isolated from a smear-ripened cheese.</title>
        <authorList>
            <consortium name="US DOE Joint Genome Institute (JGI-PGF)"/>
            <person name="Walter F."/>
            <person name="Albersmeier A."/>
            <person name="Kalinowski J."/>
            <person name="Ruckert C."/>
        </authorList>
    </citation>
    <scope>NUCLEOTIDE SEQUENCE [LARGE SCALE GENOMIC DNA]</scope>
    <source>
        <strain evidence="3 4">JCM 4677</strain>
    </source>
</reference>
<dbReference type="GO" id="GO:0016787">
    <property type="term" value="F:hydrolase activity"/>
    <property type="evidence" value="ECO:0007669"/>
    <property type="project" value="UniProtKB-KW"/>
</dbReference>
<accession>A0A7G1NUD5</accession>
<dbReference type="Proteomes" id="UP000516444">
    <property type="component" value="Chromosome"/>
</dbReference>
<keyword evidence="4" id="KW-1185">Reference proteome</keyword>
<dbReference type="RefSeq" id="WP_190849006.1">
    <property type="nucleotide sequence ID" value="NZ_AP023440.1"/>
</dbReference>
<evidence type="ECO:0008006" key="5">
    <source>
        <dbReference type="Google" id="ProtNLM"/>
    </source>
</evidence>
<dbReference type="Pfam" id="PF06500">
    <property type="entry name" value="FrsA-like"/>
    <property type="match status" value="1"/>
</dbReference>
<dbReference type="Gene3D" id="3.40.50.1820">
    <property type="entry name" value="alpha/beta hydrolase"/>
    <property type="match status" value="1"/>
</dbReference>
<gene>
    <name evidence="3" type="ORF">GCM10017557_00860</name>
</gene>
<protein>
    <recommendedName>
        <fullName evidence="5">Alpha/beta hydrolase</fullName>
    </recommendedName>
</protein>
<dbReference type="InterPro" id="IPR010520">
    <property type="entry name" value="FrsA-like"/>
</dbReference>
<dbReference type="KEGG" id="sgm:GCM10017557_00860"/>
<evidence type="ECO:0000256" key="2">
    <source>
        <dbReference type="ARBA" id="ARBA00022801"/>
    </source>
</evidence>
<dbReference type="PANTHER" id="PTHR22946">
    <property type="entry name" value="DIENELACTONE HYDROLASE DOMAIN-CONTAINING PROTEIN-RELATED"/>
    <property type="match status" value="1"/>
</dbReference>
<evidence type="ECO:0000313" key="4">
    <source>
        <dbReference type="Proteomes" id="UP000516444"/>
    </source>
</evidence>
<dbReference type="AlphaFoldDB" id="A0A7G1NUD5"/>
<dbReference type="InterPro" id="IPR050261">
    <property type="entry name" value="FrsA_esterase"/>
</dbReference>
<dbReference type="EMBL" id="AP023440">
    <property type="protein sequence ID" value="BCL25227.1"/>
    <property type="molecule type" value="Genomic_DNA"/>
</dbReference>
<evidence type="ECO:0000313" key="3">
    <source>
        <dbReference type="EMBL" id="BCL25227.1"/>
    </source>
</evidence>
<sequence length="403" mass="43646">MPVMNTGVSAPTAPPYHVQSTARTLRDGFPCFAHHDSVSALWSHKWRVPCAAGIYPFTDGRVEDFDPVFAELSKISADDPAILYRPDDYAKPFFPVAEQLVAAAQEALSKGGVVEGRDLFLRAAAVCRIARFPVNRSPLGQEAWEKGKVAYEQGGRLLDPPSIPIGIPFTHADTAAGDLDADIAAYLRLPQGQKPATGWPVVLFICGLDAYRTDHTPRTQQHVDRGYATISFEIPGTGDCPAAPNDPASPDRLMSSVLDWVAAGASAYGFNLERILARGISTGGYYAFRIAHTHADRLFAVVAQGGGCHHMFDADWIGAQNQMEYPFALSDALAYKFGYLDPDPAVAVAWYAAEAHKFSLADSGILRAPTCKLLVVNGTHKPDTARKPHAPSALTIFVTRRSR</sequence>
<evidence type="ECO:0000256" key="1">
    <source>
        <dbReference type="ARBA" id="ARBA00008645"/>
    </source>
</evidence>
<dbReference type="SUPFAM" id="SSF53474">
    <property type="entry name" value="alpha/beta-Hydrolases"/>
    <property type="match status" value="1"/>
</dbReference>
<dbReference type="PANTHER" id="PTHR22946:SF12">
    <property type="entry name" value="CONIDIAL PIGMENT BIOSYNTHESIS PROTEIN AYG1 (AFU_ORTHOLOGUE AFUA_2G17550)"/>
    <property type="match status" value="1"/>
</dbReference>
<comment type="similarity">
    <text evidence="1">Belongs to the AB hydrolase superfamily.</text>
</comment>
<proteinExistence type="inferred from homology"/>
<organism evidence="3 4">
    <name type="scientific">Streptomyces aurantiacus</name>
    <dbReference type="NCBI Taxonomy" id="47760"/>
    <lineage>
        <taxon>Bacteria</taxon>
        <taxon>Bacillati</taxon>
        <taxon>Actinomycetota</taxon>
        <taxon>Actinomycetes</taxon>
        <taxon>Kitasatosporales</taxon>
        <taxon>Streptomycetaceae</taxon>
        <taxon>Streptomyces</taxon>
        <taxon>Streptomyces aurantiacus group</taxon>
    </lineage>
</organism>